<gene>
    <name evidence="2" type="ORF">FEM03_11875</name>
</gene>
<comment type="caution">
    <text evidence="2">The sequence shown here is derived from an EMBL/GenBank/DDBJ whole genome shotgun (WGS) entry which is preliminary data.</text>
</comment>
<dbReference type="Gene3D" id="3.40.630.30">
    <property type="match status" value="1"/>
</dbReference>
<evidence type="ECO:0000313" key="2">
    <source>
        <dbReference type="EMBL" id="TLD70424.1"/>
    </source>
</evidence>
<keyword evidence="3" id="KW-1185">Reference proteome</keyword>
<feature type="domain" description="N-acetyltransferase" evidence="1">
    <location>
        <begin position="32"/>
        <end position="184"/>
    </location>
</feature>
<dbReference type="PROSITE" id="PS51186">
    <property type="entry name" value="GNAT"/>
    <property type="match status" value="1"/>
</dbReference>
<protein>
    <submittedName>
        <fullName evidence="2">GNAT family N-acetyltransferase</fullName>
    </submittedName>
</protein>
<evidence type="ECO:0000259" key="1">
    <source>
        <dbReference type="PROSITE" id="PS51186"/>
    </source>
</evidence>
<dbReference type="InterPro" id="IPR051531">
    <property type="entry name" value="N-acetyltransferase"/>
</dbReference>
<proteinExistence type="predicted"/>
<dbReference type="SUPFAM" id="SSF55729">
    <property type="entry name" value="Acyl-CoA N-acyltransferases (Nat)"/>
    <property type="match status" value="1"/>
</dbReference>
<evidence type="ECO:0000313" key="3">
    <source>
        <dbReference type="Proteomes" id="UP000306196"/>
    </source>
</evidence>
<name>A0A5R8KDP8_9BACT</name>
<dbReference type="EMBL" id="VAUV01000008">
    <property type="protein sequence ID" value="TLD70424.1"/>
    <property type="molecule type" value="Genomic_DNA"/>
</dbReference>
<keyword evidence="2" id="KW-0808">Transferase</keyword>
<dbReference type="Proteomes" id="UP000306196">
    <property type="component" value="Unassembled WGS sequence"/>
</dbReference>
<organism evidence="2 3">
    <name type="scientific">Phragmitibacter flavus</name>
    <dbReference type="NCBI Taxonomy" id="2576071"/>
    <lineage>
        <taxon>Bacteria</taxon>
        <taxon>Pseudomonadati</taxon>
        <taxon>Verrucomicrobiota</taxon>
        <taxon>Verrucomicrobiia</taxon>
        <taxon>Verrucomicrobiales</taxon>
        <taxon>Verrucomicrobiaceae</taxon>
        <taxon>Phragmitibacter</taxon>
    </lineage>
</organism>
<dbReference type="PANTHER" id="PTHR43792">
    <property type="entry name" value="GNAT FAMILY, PUTATIVE (AFU_ORTHOLOGUE AFUA_3G00765)-RELATED-RELATED"/>
    <property type="match status" value="1"/>
</dbReference>
<dbReference type="OrthoDB" id="2061990at2"/>
<dbReference type="InterPro" id="IPR016181">
    <property type="entry name" value="Acyl_CoA_acyltransferase"/>
</dbReference>
<dbReference type="RefSeq" id="WP_138086480.1">
    <property type="nucleotide sequence ID" value="NZ_VAUV01000008.1"/>
</dbReference>
<accession>A0A5R8KDP8</accession>
<dbReference type="Pfam" id="PF13302">
    <property type="entry name" value="Acetyltransf_3"/>
    <property type="match status" value="1"/>
</dbReference>
<dbReference type="InterPro" id="IPR000182">
    <property type="entry name" value="GNAT_dom"/>
</dbReference>
<dbReference type="AlphaFoldDB" id="A0A5R8KDP8"/>
<sequence>MWFKRQSKPIQNALTGAPYFLQSLDSVDATDDQLERITSICNEPAVYRWLFESRYSGQPYPGSSAAEWLSWGADGWINQTHFAFAVLNAEGRVAAACDIKDTNRDSAEIGYWSGAAHRGIMTNAVQAMLELGLEAGFRGFFAEVHQENLQSRGVLTRAGLQLTERSPRRPFYLIYECVMRMREHPGSC</sequence>
<dbReference type="GO" id="GO:0016747">
    <property type="term" value="F:acyltransferase activity, transferring groups other than amino-acyl groups"/>
    <property type="evidence" value="ECO:0007669"/>
    <property type="project" value="InterPro"/>
</dbReference>
<reference evidence="2 3" key="1">
    <citation type="submission" date="2019-05" db="EMBL/GenBank/DDBJ databases">
        <title>Verrucobacter flavum gen. nov., sp. nov. a new member of the family Verrucomicrobiaceae.</title>
        <authorList>
            <person name="Szuroczki S."/>
            <person name="Abbaszade G."/>
            <person name="Szabo A."/>
            <person name="Felfoldi T."/>
            <person name="Schumann P."/>
            <person name="Boka K."/>
            <person name="Keki Z."/>
            <person name="Toumi M."/>
            <person name="Toth E."/>
        </authorList>
    </citation>
    <scope>NUCLEOTIDE SEQUENCE [LARGE SCALE GENOMIC DNA]</scope>
    <source>
        <strain evidence="2 3">MG-N-17</strain>
    </source>
</reference>